<dbReference type="PIRSF" id="PIRSF021292">
    <property type="entry name" value="Competence_ComGD"/>
    <property type="match status" value="1"/>
</dbReference>
<dbReference type="RefSeq" id="WP_085560409.1">
    <property type="nucleotide sequence ID" value="NZ_FOAH01000031.1"/>
</dbReference>
<dbReference type="OrthoDB" id="2156547at2"/>
<reference evidence="2 3" key="1">
    <citation type="submission" date="2017-04" db="EMBL/GenBank/DDBJ databases">
        <authorList>
            <person name="Afonso C.L."/>
            <person name="Miller P.J."/>
            <person name="Scott M.A."/>
            <person name="Spackman E."/>
            <person name="Goraichik I."/>
            <person name="Dimitrov K.M."/>
            <person name="Suarez D.L."/>
            <person name="Swayne D.E."/>
        </authorList>
    </citation>
    <scope>NUCLEOTIDE SEQUENCE [LARGE SCALE GENOMIC DNA]</scope>
    <source>
        <strain evidence="2 3">LMG26642</strain>
    </source>
</reference>
<keyword evidence="1" id="KW-0812">Transmembrane</keyword>
<sequence length="145" mass="16598">MKKIDSSGILLFEMLIVLFIVTTLLIIPTVFSKRMIKDTTTQLFIEELQSGITASQNYAVLSGKWTIIEVSARTNMITFKTMSKENSYSEYDLELPENITTPSNKQYIFNGESGNLQSFSTLYFDIDGTRYGLIFQLGSGRYRWE</sequence>
<proteinExistence type="predicted"/>
<keyword evidence="1" id="KW-1133">Transmembrane helix</keyword>
<evidence type="ECO:0000256" key="1">
    <source>
        <dbReference type="SAM" id="Phobius"/>
    </source>
</evidence>
<dbReference type="GO" id="GO:0030420">
    <property type="term" value="P:establishment of competence for transformation"/>
    <property type="evidence" value="ECO:0007669"/>
    <property type="project" value="InterPro"/>
</dbReference>
<feature type="transmembrane region" description="Helical" evidence="1">
    <location>
        <begin position="6"/>
        <end position="27"/>
    </location>
</feature>
<keyword evidence="3" id="KW-1185">Reference proteome</keyword>
<dbReference type="STRING" id="1073423.SAMN04488700_2395"/>
<evidence type="ECO:0000313" key="3">
    <source>
        <dbReference type="Proteomes" id="UP000193435"/>
    </source>
</evidence>
<dbReference type="InterPro" id="IPR016785">
    <property type="entry name" value="ComGD"/>
</dbReference>
<dbReference type="Proteomes" id="UP000193435">
    <property type="component" value="Unassembled WGS sequence"/>
</dbReference>
<accession>A0A1X7NS93</accession>
<keyword evidence="1" id="KW-0472">Membrane</keyword>
<name>A0A1X7NS93_9LACT</name>
<dbReference type="AlphaFoldDB" id="A0A1X7NS93"/>
<dbReference type="EMBL" id="FXBJ01000002">
    <property type="protein sequence ID" value="SMH40608.1"/>
    <property type="molecule type" value="Genomic_DNA"/>
</dbReference>
<evidence type="ECO:0000313" key="2">
    <source>
        <dbReference type="EMBL" id="SMH40608.1"/>
    </source>
</evidence>
<organism evidence="2 3">
    <name type="scientific">Carnobacterium iners</name>
    <dbReference type="NCBI Taxonomy" id="1073423"/>
    <lineage>
        <taxon>Bacteria</taxon>
        <taxon>Bacillati</taxon>
        <taxon>Bacillota</taxon>
        <taxon>Bacilli</taxon>
        <taxon>Lactobacillales</taxon>
        <taxon>Carnobacteriaceae</taxon>
        <taxon>Carnobacterium</taxon>
    </lineage>
</organism>
<dbReference type="NCBIfam" id="NF040982">
    <property type="entry name" value="ComGD"/>
    <property type="match status" value="1"/>
</dbReference>
<protein>
    <submittedName>
        <fullName evidence="2">Competence protein ComGD</fullName>
    </submittedName>
</protein>
<gene>
    <name evidence="2" type="ORF">SAMN04488700_2395</name>
</gene>